<keyword evidence="7 8" id="KW-0472">Membrane</keyword>
<evidence type="ECO:0000256" key="6">
    <source>
        <dbReference type="ARBA" id="ARBA00022989"/>
    </source>
</evidence>
<evidence type="ECO:0000256" key="3">
    <source>
        <dbReference type="ARBA" id="ARBA00022475"/>
    </source>
</evidence>
<organism evidence="10 11">
    <name type="scientific">Siccirubricoccus deserti</name>
    <dbReference type="NCBI Taxonomy" id="2013562"/>
    <lineage>
        <taxon>Bacteria</taxon>
        <taxon>Pseudomonadati</taxon>
        <taxon>Pseudomonadota</taxon>
        <taxon>Alphaproteobacteria</taxon>
        <taxon>Acetobacterales</taxon>
        <taxon>Roseomonadaceae</taxon>
        <taxon>Siccirubricoccus</taxon>
    </lineage>
</organism>
<evidence type="ECO:0000256" key="5">
    <source>
        <dbReference type="ARBA" id="ARBA00022692"/>
    </source>
</evidence>
<feature type="domain" description="Type II secretion system protein GspF" evidence="9">
    <location>
        <begin position="74"/>
        <end position="196"/>
    </location>
</feature>
<dbReference type="GO" id="GO:0005886">
    <property type="term" value="C:plasma membrane"/>
    <property type="evidence" value="ECO:0007669"/>
    <property type="project" value="UniProtKB-SubCell"/>
</dbReference>
<keyword evidence="4" id="KW-0997">Cell inner membrane</keyword>
<sequence length="408" mass="42709">MPGFRYTAIAPGGALQRGRMEAASEAEVVATLRRQGSIPLRIEPAAAGTGFTALLPAGLGARRGLRRQEVADLLLELATMLGAGQDLDRALRYLQDTAPNRRVAQVATGLRDAVRDGSPLSAALGRYPASFHRLHVGLVQAGEAGGRLAQTLLRLAELLQRQRRLAASVSAALIYPGLLLAATLGSVALLLTQVLPQFIPLFEQSGAALPASTQFLIELSSLASRHGLLALLVLAGGTLAVGALLRRPGPRRLVDRLLLHLPVLGPLLREVQAARFSHVLGTLLVNGVPLIAALEVVRGTLGNAAVVAAVDRATALAREGGGLTQALADAGVFPPRTIHLLRLGEENAQLGPMALRAAEIHEERIRLAIQRLLALLVPAITILMGGLVAGIVLSMLTAMMGLNDLAGM</sequence>
<accession>A0A9X0UEN1</accession>
<dbReference type="InterPro" id="IPR003004">
    <property type="entry name" value="GspF/PilC"/>
</dbReference>
<evidence type="ECO:0000256" key="7">
    <source>
        <dbReference type="ARBA" id="ARBA00023136"/>
    </source>
</evidence>
<feature type="domain" description="Type II secretion system protein GspF" evidence="9">
    <location>
        <begin position="276"/>
        <end position="397"/>
    </location>
</feature>
<dbReference type="InterPro" id="IPR042094">
    <property type="entry name" value="T2SS_GspF_sf"/>
</dbReference>
<keyword evidence="5 8" id="KW-0812">Transmembrane</keyword>
<dbReference type="Proteomes" id="UP000600101">
    <property type="component" value="Unassembled WGS sequence"/>
</dbReference>
<feature type="transmembrane region" description="Helical" evidence="8">
    <location>
        <begin position="226"/>
        <end position="245"/>
    </location>
</feature>
<dbReference type="PANTHER" id="PTHR30012">
    <property type="entry name" value="GENERAL SECRETION PATHWAY PROTEIN"/>
    <property type="match status" value="1"/>
</dbReference>
<feature type="transmembrane region" description="Helical" evidence="8">
    <location>
        <begin position="372"/>
        <end position="402"/>
    </location>
</feature>
<dbReference type="InterPro" id="IPR018076">
    <property type="entry name" value="T2SS_GspF_dom"/>
</dbReference>
<keyword evidence="11" id="KW-1185">Reference proteome</keyword>
<dbReference type="EMBL" id="JACOMF010000021">
    <property type="protein sequence ID" value="MBC4017006.1"/>
    <property type="molecule type" value="Genomic_DNA"/>
</dbReference>
<evidence type="ECO:0000259" key="9">
    <source>
        <dbReference type="Pfam" id="PF00482"/>
    </source>
</evidence>
<dbReference type="Gene3D" id="1.20.81.30">
    <property type="entry name" value="Type II secretion system (T2SS), domain F"/>
    <property type="match status" value="2"/>
</dbReference>
<keyword evidence="3" id="KW-1003">Cell membrane</keyword>
<comment type="caution">
    <text evidence="10">The sequence shown here is derived from an EMBL/GenBank/DDBJ whole genome shotgun (WGS) entry which is preliminary data.</text>
</comment>
<reference evidence="10" key="1">
    <citation type="submission" date="2020-08" db="EMBL/GenBank/DDBJ databases">
        <authorList>
            <person name="Hu Y."/>
            <person name="Nguyen S.V."/>
            <person name="Li F."/>
            <person name="Fanning S."/>
        </authorList>
    </citation>
    <scope>NUCLEOTIDE SEQUENCE</scope>
    <source>
        <strain evidence="10">SYSU D8009</strain>
    </source>
</reference>
<evidence type="ECO:0000256" key="8">
    <source>
        <dbReference type="SAM" id="Phobius"/>
    </source>
</evidence>
<gene>
    <name evidence="10" type="ORF">H7965_16950</name>
</gene>
<comment type="subcellular location">
    <subcellularLocation>
        <location evidence="1">Cell inner membrane</location>
        <topology evidence="1">Multi-pass membrane protein</topology>
    </subcellularLocation>
</comment>
<dbReference type="GO" id="GO:0015628">
    <property type="term" value="P:protein secretion by the type II secretion system"/>
    <property type="evidence" value="ECO:0007669"/>
    <property type="project" value="TreeGrafter"/>
</dbReference>
<evidence type="ECO:0000313" key="10">
    <source>
        <dbReference type="EMBL" id="MBC4017006.1"/>
    </source>
</evidence>
<evidence type="ECO:0000256" key="4">
    <source>
        <dbReference type="ARBA" id="ARBA00022519"/>
    </source>
</evidence>
<name>A0A9X0UEN1_9PROT</name>
<comment type="similarity">
    <text evidence="2">Belongs to the GSP F family.</text>
</comment>
<feature type="transmembrane region" description="Helical" evidence="8">
    <location>
        <begin position="165"/>
        <end position="191"/>
    </location>
</feature>
<dbReference type="PRINTS" id="PR00812">
    <property type="entry name" value="BCTERIALGSPF"/>
</dbReference>
<dbReference type="PANTHER" id="PTHR30012:SF0">
    <property type="entry name" value="TYPE II SECRETION SYSTEM PROTEIN F-RELATED"/>
    <property type="match status" value="1"/>
</dbReference>
<evidence type="ECO:0000256" key="1">
    <source>
        <dbReference type="ARBA" id="ARBA00004429"/>
    </source>
</evidence>
<protein>
    <submittedName>
        <fullName evidence="10">Type II secretion system F family protein</fullName>
    </submittedName>
</protein>
<evidence type="ECO:0000313" key="11">
    <source>
        <dbReference type="Proteomes" id="UP000600101"/>
    </source>
</evidence>
<dbReference type="FunFam" id="1.20.81.30:FF:000001">
    <property type="entry name" value="Type II secretion system protein F"/>
    <property type="match status" value="1"/>
</dbReference>
<dbReference type="RefSeq" id="WP_186771771.1">
    <property type="nucleotide sequence ID" value="NZ_JACOMF010000021.1"/>
</dbReference>
<dbReference type="Pfam" id="PF00482">
    <property type="entry name" value="T2SSF"/>
    <property type="match status" value="2"/>
</dbReference>
<keyword evidence="6 8" id="KW-1133">Transmembrane helix</keyword>
<proteinExistence type="inferred from homology"/>
<dbReference type="AlphaFoldDB" id="A0A9X0UEN1"/>
<evidence type="ECO:0000256" key="2">
    <source>
        <dbReference type="ARBA" id="ARBA00005745"/>
    </source>
</evidence>